<protein>
    <submittedName>
        <fullName evidence="1">SFRICE_022910</fullName>
    </submittedName>
</protein>
<dbReference type="EMBL" id="ODYU01005674">
    <property type="protein sequence ID" value="SOQ46771.1"/>
    <property type="molecule type" value="Genomic_DNA"/>
</dbReference>
<accession>A0A2H1W107</accession>
<organism evidence="1">
    <name type="scientific">Spodoptera frugiperda</name>
    <name type="common">Fall armyworm</name>
    <dbReference type="NCBI Taxonomy" id="7108"/>
    <lineage>
        <taxon>Eukaryota</taxon>
        <taxon>Metazoa</taxon>
        <taxon>Ecdysozoa</taxon>
        <taxon>Arthropoda</taxon>
        <taxon>Hexapoda</taxon>
        <taxon>Insecta</taxon>
        <taxon>Pterygota</taxon>
        <taxon>Neoptera</taxon>
        <taxon>Endopterygota</taxon>
        <taxon>Lepidoptera</taxon>
        <taxon>Glossata</taxon>
        <taxon>Ditrysia</taxon>
        <taxon>Noctuoidea</taxon>
        <taxon>Noctuidae</taxon>
        <taxon>Amphipyrinae</taxon>
        <taxon>Spodoptera</taxon>
    </lineage>
</organism>
<evidence type="ECO:0000313" key="1">
    <source>
        <dbReference type="EMBL" id="SOQ46771.1"/>
    </source>
</evidence>
<proteinExistence type="predicted"/>
<name>A0A2H1W107_SPOFR</name>
<dbReference type="AlphaFoldDB" id="A0A2H1W107"/>
<reference evidence="1" key="1">
    <citation type="submission" date="2016-07" db="EMBL/GenBank/DDBJ databases">
        <authorList>
            <person name="Bretaudeau A."/>
        </authorList>
    </citation>
    <scope>NUCLEOTIDE SEQUENCE</scope>
    <source>
        <strain evidence="1">Rice</strain>
        <tissue evidence="1">Whole body</tissue>
    </source>
</reference>
<sequence>MILNDVQTIHLMVIVAAHGPEAKYQRRYKCVAGLLGVRNSRVVGELGNRGFGTTKHNASFVSRRFSRPWYHSRPTLQTTPTNNL</sequence>
<gene>
    <name evidence="1" type="ORF">SFRICE_022910</name>
</gene>